<dbReference type="Gene3D" id="3.40.50.150">
    <property type="entry name" value="Vaccinia Virus protein VP39"/>
    <property type="match status" value="1"/>
</dbReference>
<dbReference type="InterPro" id="IPR010743">
    <property type="entry name" value="Methionine_synth_MetW"/>
</dbReference>
<dbReference type="PANTHER" id="PTHR43861">
    <property type="entry name" value="TRANS-ACONITATE 2-METHYLTRANSFERASE-RELATED"/>
    <property type="match status" value="1"/>
</dbReference>
<reference evidence="1 2" key="1">
    <citation type="submission" date="2020-02" db="EMBL/GenBank/DDBJ databases">
        <title>Genome analysis of Thermosulfuriphilus ammonigenes ST65T, an anaerobic thermophilic chemolithoautotrophic bacterium isolated from a deep-sea hydrothermal vent.</title>
        <authorList>
            <person name="Slobodkina G."/>
            <person name="Allioux M."/>
            <person name="Merkel A."/>
            <person name="Alain K."/>
            <person name="Jebbar M."/>
            <person name="Slobodkin A."/>
        </authorList>
    </citation>
    <scope>NUCLEOTIDE SEQUENCE [LARGE SCALE GENOMIC DNA]</scope>
    <source>
        <strain evidence="1 2">ST65</strain>
    </source>
</reference>
<accession>A0A6G7PVX7</accession>
<dbReference type="RefSeq" id="WP_166032030.1">
    <property type="nucleotide sequence ID" value="NZ_CP048877.1"/>
</dbReference>
<dbReference type="InterPro" id="IPR029063">
    <property type="entry name" value="SAM-dependent_MTases_sf"/>
</dbReference>
<name>A0A6G7PVX7_9BACT</name>
<proteinExistence type="predicted"/>
<evidence type="ECO:0000313" key="1">
    <source>
        <dbReference type="EMBL" id="QIJ71812.1"/>
    </source>
</evidence>
<dbReference type="SUPFAM" id="SSF53335">
    <property type="entry name" value="S-adenosyl-L-methionine-dependent methyltransferases"/>
    <property type="match status" value="1"/>
</dbReference>
<evidence type="ECO:0000313" key="2">
    <source>
        <dbReference type="Proteomes" id="UP000502179"/>
    </source>
</evidence>
<keyword evidence="2" id="KW-1185">Reference proteome</keyword>
<dbReference type="AlphaFoldDB" id="A0A6G7PVX7"/>
<dbReference type="Pfam" id="PF07021">
    <property type="entry name" value="MetW"/>
    <property type="match status" value="1"/>
</dbReference>
<sequence>MNLNSKRLRFDLQIIASWIEPGAKVIDLGCGRGELLLYLKEHKGIRGIGIEKDEAEVRECIRKGLSVIQGDLNEEVLDYPDQSFDFVILSQTLQQIYEPHVLLQSLLRIGRRVIVSFPNFSHWTIRFDLLLRGRAPKNPQLPYEWYNSPNIRVITIKDFRKFVYDLGYKVIKEAAVSTYNQDRQGNVVRFLANLRATYGIFMIGK</sequence>
<dbReference type="CDD" id="cd02440">
    <property type="entry name" value="AdoMet_MTases"/>
    <property type="match status" value="1"/>
</dbReference>
<dbReference type="KEGG" id="tav:G4V39_05840"/>
<protein>
    <submittedName>
        <fullName evidence="1">Methionine biosynthesis protein MetW</fullName>
    </submittedName>
</protein>
<dbReference type="NCBIfam" id="TIGR02081">
    <property type="entry name" value="metW"/>
    <property type="match status" value="1"/>
</dbReference>
<gene>
    <name evidence="1" type="primary">metW</name>
    <name evidence="1" type="ORF">G4V39_05840</name>
</gene>
<dbReference type="Proteomes" id="UP000502179">
    <property type="component" value="Chromosome"/>
</dbReference>
<organism evidence="1 2">
    <name type="scientific">Thermosulfuriphilus ammonigenes</name>
    <dbReference type="NCBI Taxonomy" id="1936021"/>
    <lineage>
        <taxon>Bacteria</taxon>
        <taxon>Pseudomonadati</taxon>
        <taxon>Thermodesulfobacteriota</taxon>
        <taxon>Thermodesulfobacteria</taxon>
        <taxon>Thermodesulfobacteriales</taxon>
        <taxon>Thermodesulfobacteriaceae</taxon>
        <taxon>Thermosulfuriphilus</taxon>
    </lineage>
</organism>
<dbReference type="EMBL" id="CP048877">
    <property type="protein sequence ID" value="QIJ71812.1"/>
    <property type="molecule type" value="Genomic_DNA"/>
</dbReference>